<accession>A0A0W1SQR5</accession>
<comment type="caution">
    <text evidence="2">The sequence shown here is derived from an EMBL/GenBank/DDBJ whole genome shotgun (WGS) entry which is preliminary data.</text>
</comment>
<dbReference type="Proteomes" id="UP000053157">
    <property type="component" value="Unassembled WGS sequence"/>
</dbReference>
<proteinExistence type="predicted"/>
<dbReference type="AlphaFoldDB" id="A0A0W1SQR5"/>
<dbReference type="EMBL" id="LOPV01000119">
    <property type="protein sequence ID" value="KTG28679.1"/>
    <property type="molecule type" value="Genomic_DNA"/>
</dbReference>
<name>A0A0W1SQR5_9EURY</name>
<feature type="compositionally biased region" description="Polar residues" evidence="1">
    <location>
        <begin position="171"/>
        <end position="180"/>
    </location>
</feature>
<gene>
    <name evidence="2" type="ORF">AUR66_11495</name>
</gene>
<reference evidence="2 3" key="1">
    <citation type="submission" date="2015-12" db="EMBL/GenBank/DDBJ databases">
        <title>Haloferax profundi sp. nov. isolated from the Discovery deep brine-seawater interface in the Red Sea.</title>
        <authorList>
            <person name="Zhang G."/>
            <person name="Stingl U."/>
            <person name="Rashid M."/>
        </authorList>
    </citation>
    <scope>NUCLEOTIDE SEQUENCE [LARGE SCALE GENOMIC DNA]</scope>
    <source>
        <strain evidence="2 3">SB29</strain>
    </source>
</reference>
<organism evidence="2 3">
    <name type="scientific">Haloferax profundi</name>
    <dbReference type="NCBI Taxonomy" id="1544718"/>
    <lineage>
        <taxon>Archaea</taxon>
        <taxon>Methanobacteriati</taxon>
        <taxon>Methanobacteriota</taxon>
        <taxon>Stenosarchaea group</taxon>
        <taxon>Halobacteria</taxon>
        <taxon>Halobacteriales</taxon>
        <taxon>Haloferacaceae</taxon>
        <taxon>Haloferax</taxon>
    </lineage>
</organism>
<dbReference type="OrthoDB" id="291764at2157"/>
<evidence type="ECO:0000256" key="1">
    <source>
        <dbReference type="SAM" id="MobiDB-lite"/>
    </source>
</evidence>
<evidence type="ECO:0000313" key="3">
    <source>
        <dbReference type="Proteomes" id="UP000053157"/>
    </source>
</evidence>
<dbReference type="RefSeq" id="WP_058571675.1">
    <property type="nucleotide sequence ID" value="NZ_LOPV01000119.1"/>
</dbReference>
<evidence type="ECO:0000313" key="2">
    <source>
        <dbReference type="EMBL" id="KTG28679.1"/>
    </source>
</evidence>
<feature type="compositionally biased region" description="Polar residues" evidence="1">
    <location>
        <begin position="194"/>
        <end position="207"/>
    </location>
</feature>
<keyword evidence="3" id="KW-1185">Reference proteome</keyword>
<feature type="region of interest" description="Disordered" evidence="1">
    <location>
        <begin position="170"/>
        <end position="216"/>
    </location>
</feature>
<sequence length="263" mass="28436">MNRRALLKTAALGLGGGALSTGVVAGSPRGATQTEMRTITLAANGPVEYTLTVDGHLEPDTDGGDFSADGDEAVESPRFEAVSRMRDETGPLENAGGTRYLGDRYRVSEIVEVWGLETNGYDVHFYVDGSHVGSTRDADDDGELVDDIGEFRPDRSVMITANGPISYELWTPTTEVSPDTDSGDFSADSDDTPTDNGDGTMTVTNETGPIPDDAGGAHFLGDRYRFSGSIEEFDLQYDSSRYEAYVYLDERNVDPDDVRNNVF</sequence>
<protein>
    <submittedName>
        <fullName evidence="2">Uncharacterized protein</fullName>
    </submittedName>
</protein>